<dbReference type="InterPro" id="IPR053953">
    <property type="entry name" value="NirdL-like_HTH"/>
</dbReference>
<feature type="domain" description="Siroheme decarboxylase AsnC-like ligand binding" evidence="6">
    <location>
        <begin position="63"/>
        <end position="143"/>
    </location>
</feature>
<evidence type="ECO:0000313" key="9">
    <source>
        <dbReference type="Proteomes" id="UP000231203"/>
    </source>
</evidence>
<comment type="catalytic activity">
    <reaction evidence="5">
        <text>siroheme + 2 H(+) = 12,18-didecarboxysiroheme + 2 CO2</text>
        <dbReference type="Rhea" id="RHEA:19093"/>
        <dbReference type="ChEBI" id="CHEBI:15378"/>
        <dbReference type="ChEBI" id="CHEBI:16526"/>
        <dbReference type="ChEBI" id="CHEBI:60052"/>
        <dbReference type="ChEBI" id="CHEBI:140497"/>
        <dbReference type="EC" id="4.1.1.111"/>
    </reaction>
</comment>
<dbReference type="Proteomes" id="UP000231203">
    <property type="component" value="Unassembled WGS sequence"/>
</dbReference>
<dbReference type="GO" id="GO:0016829">
    <property type="term" value="F:lyase activity"/>
    <property type="evidence" value="ECO:0007669"/>
    <property type="project" value="UniProtKB-KW"/>
</dbReference>
<evidence type="ECO:0000256" key="3">
    <source>
        <dbReference type="ARBA" id="ARBA00023457"/>
    </source>
</evidence>
<accession>A0A2G6MPV1</accession>
<evidence type="ECO:0000256" key="1">
    <source>
        <dbReference type="ARBA" id="ARBA00023239"/>
    </source>
</evidence>
<protein>
    <recommendedName>
        <fullName evidence="4">siroheme decarboxylase</fullName>
        <ecNumber evidence="4">4.1.1.111</ecNumber>
    </recommendedName>
</protein>
<dbReference type="Pfam" id="PF22451">
    <property type="entry name" value="NirdL-like_HTH"/>
    <property type="match status" value="1"/>
</dbReference>
<feature type="domain" description="Siroheme decarboxylase NirL-like HTH" evidence="7">
    <location>
        <begin position="8"/>
        <end position="53"/>
    </location>
</feature>
<proteinExistence type="inferred from homology"/>
<dbReference type="EMBL" id="PDTI01000063">
    <property type="protein sequence ID" value="PIE62128.1"/>
    <property type="molecule type" value="Genomic_DNA"/>
</dbReference>
<dbReference type="PANTHER" id="PTHR43413">
    <property type="entry name" value="TRANSCRIPTIONAL REGULATOR, ASNC FAMILY"/>
    <property type="match status" value="1"/>
</dbReference>
<evidence type="ECO:0000256" key="2">
    <source>
        <dbReference type="ARBA" id="ARBA00023444"/>
    </source>
</evidence>
<gene>
    <name evidence="8" type="ORF">CSA25_06700</name>
</gene>
<comment type="pathway">
    <text evidence="2">Porphyrin-containing compound metabolism.</text>
</comment>
<dbReference type="Gene3D" id="1.10.10.10">
    <property type="entry name" value="Winged helix-like DNA-binding domain superfamily/Winged helix DNA-binding domain"/>
    <property type="match status" value="1"/>
</dbReference>
<name>A0A2G6MPV1_9BACT</name>
<dbReference type="PANTHER" id="PTHR43413:SF1">
    <property type="entry name" value="SIROHEME DECARBOXYLASE NIRL SUBUNIT"/>
    <property type="match status" value="1"/>
</dbReference>
<dbReference type="EC" id="4.1.1.111" evidence="4"/>
<evidence type="ECO:0000256" key="4">
    <source>
        <dbReference type="ARBA" id="ARBA00023471"/>
    </source>
</evidence>
<evidence type="ECO:0000259" key="6">
    <source>
        <dbReference type="Pfam" id="PF17805"/>
    </source>
</evidence>
<evidence type="ECO:0000256" key="5">
    <source>
        <dbReference type="ARBA" id="ARBA00048470"/>
    </source>
</evidence>
<dbReference type="Gene3D" id="3.30.70.3460">
    <property type="match status" value="1"/>
</dbReference>
<comment type="similarity">
    <text evidence="3">Belongs to the Ahb/Nir family.</text>
</comment>
<dbReference type="InterPro" id="IPR036388">
    <property type="entry name" value="WH-like_DNA-bd_sf"/>
</dbReference>
<organism evidence="8 9">
    <name type="scientific">Desulfobacter postgatei</name>
    <dbReference type="NCBI Taxonomy" id="2293"/>
    <lineage>
        <taxon>Bacteria</taxon>
        <taxon>Pseudomonadati</taxon>
        <taxon>Thermodesulfobacteriota</taxon>
        <taxon>Desulfobacteria</taxon>
        <taxon>Desulfobacterales</taxon>
        <taxon>Desulfobacteraceae</taxon>
        <taxon>Desulfobacter</taxon>
    </lineage>
</organism>
<evidence type="ECO:0000259" key="7">
    <source>
        <dbReference type="Pfam" id="PF22451"/>
    </source>
</evidence>
<dbReference type="InterPro" id="IPR040523">
    <property type="entry name" value="AsnC_trans_reg2"/>
</dbReference>
<sequence length="150" mass="17222">MIEDQTSKNILNRIQADFPIHPRPYKVLAEELGLSEDQLIDEIEQMKQKMIIRRIGGNFSPDRLGFYSTLCAARVAPDKMELFATTVNTFSGVTHNYQRDHQYNIWFTFIAPSMQQIEESLEMISQKTGVTDILNLPATHVFKIAANFKV</sequence>
<dbReference type="AlphaFoldDB" id="A0A2G6MPV1"/>
<dbReference type="Pfam" id="PF17805">
    <property type="entry name" value="AsnC_trans_reg2"/>
    <property type="match status" value="1"/>
</dbReference>
<keyword evidence="1" id="KW-0456">Lyase</keyword>
<dbReference type="InterPro" id="IPR050684">
    <property type="entry name" value="HTH-Siroheme_Decarb"/>
</dbReference>
<evidence type="ECO:0000313" key="8">
    <source>
        <dbReference type="EMBL" id="PIE62128.1"/>
    </source>
</evidence>
<comment type="caution">
    <text evidence="8">The sequence shown here is derived from an EMBL/GenBank/DDBJ whole genome shotgun (WGS) entry which is preliminary data.</text>
</comment>
<reference evidence="8 9" key="1">
    <citation type="submission" date="2017-10" db="EMBL/GenBank/DDBJ databases">
        <title>Novel microbial diversity and functional potential in the marine mammal oral microbiome.</title>
        <authorList>
            <person name="Dudek N.K."/>
            <person name="Sun C.L."/>
            <person name="Burstein D."/>
            <person name="Kantor R.S."/>
            <person name="Aliaga Goltsman D.S."/>
            <person name="Bik E.M."/>
            <person name="Thomas B.C."/>
            <person name="Banfield J.F."/>
            <person name="Relman D.A."/>
        </authorList>
    </citation>
    <scope>NUCLEOTIDE SEQUENCE [LARGE SCALE GENOMIC DNA]</scope>
    <source>
        <strain evidence="8">DOLJORAL78_47_202</strain>
    </source>
</reference>